<dbReference type="KEGG" id="amt:Amet_0802"/>
<evidence type="ECO:0000256" key="3">
    <source>
        <dbReference type="ARBA" id="ARBA00022448"/>
    </source>
</evidence>
<evidence type="ECO:0000256" key="4">
    <source>
        <dbReference type="ARBA" id="ARBA00022475"/>
    </source>
</evidence>
<dbReference type="GO" id="GO:0032217">
    <property type="term" value="F:riboflavin transmembrane transporter activity"/>
    <property type="evidence" value="ECO:0007669"/>
    <property type="project" value="UniProtKB-UniRule"/>
</dbReference>
<dbReference type="PANTHER" id="PTHR38438:SF1">
    <property type="entry name" value="RIBOFLAVIN TRANSPORTER RIBU"/>
    <property type="match status" value="1"/>
</dbReference>
<dbReference type="GO" id="GO:0005886">
    <property type="term" value="C:plasma membrane"/>
    <property type="evidence" value="ECO:0007669"/>
    <property type="project" value="UniProtKB-SubCell"/>
</dbReference>
<dbReference type="InterPro" id="IPR025720">
    <property type="entry name" value="RibU"/>
</dbReference>
<dbReference type="Gene3D" id="1.10.1760.20">
    <property type="match status" value="1"/>
</dbReference>
<keyword evidence="7 8" id="KW-0472">Membrane</keyword>
<keyword evidence="11" id="KW-1185">Reference proteome</keyword>
<evidence type="ECO:0000313" key="11">
    <source>
        <dbReference type="Proteomes" id="UP000001572"/>
    </source>
</evidence>
<sequence length="196" mass="21593">MKKTKLDTRTLVKISILSVMAFILMVFDFPLPIFPLFLKVDLSDVPALIGGFALGPVAGVLIQLIKVFLHFIVKTSTGGVGELSNFIVGTAYVLPAAMIYHMKKDRFHAIVGALVGTISMTIVGVLSNYFIIIPFYSKMMPIEAIVELGTIVNSRIVDVWTLVLYGITPFNIFKGLLIALITMLIYKKISVILKNN</sequence>
<reference evidence="11" key="1">
    <citation type="journal article" date="2016" name="Genome Announc.">
        <title>Complete genome sequence of Alkaliphilus metalliredigens strain QYMF, an alkaliphilic and metal-reducing bacterium isolated from borax-contaminated leachate ponds.</title>
        <authorList>
            <person name="Hwang C."/>
            <person name="Copeland A."/>
            <person name="Lucas S."/>
            <person name="Lapidus A."/>
            <person name="Barry K."/>
            <person name="Detter J.C."/>
            <person name="Glavina Del Rio T."/>
            <person name="Hammon N."/>
            <person name="Israni S."/>
            <person name="Dalin E."/>
            <person name="Tice H."/>
            <person name="Pitluck S."/>
            <person name="Chertkov O."/>
            <person name="Brettin T."/>
            <person name="Bruce D."/>
            <person name="Han C."/>
            <person name="Schmutz J."/>
            <person name="Larimer F."/>
            <person name="Land M.L."/>
            <person name="Hauser L."/>
            <person name="Kyrpides N."/>
            <person name="Mikhailova N."/>
            <person name="Ye Q."/>
            <person name="Zhou J."/>
            <person name="Richardson P."/>
            <person name="Fields M.W."/>
        </authorList>
    </citation>
    <scope>NUCLEOTIDE SEQUENCE [LARGE SCALE GENOMIC DNA]</scope>
    <source>
        <strain evidence="11">QYMF</strain>
    </source>
</reference>
<dbReference type="PANTHER" id="PTHR38438">
    <property type="entry name" value="RIBOFLAVIN TRANSPORTER RIBU"/>
    <property type="match status" value="1"/>
</dbReference>
<dbReference type="Proteomes" id="UP000001572">
    <property type="component" value="Chromosome"/>
</dbReference>
<protein>
    <recommendedName>
        <fullName evidence="8">Riboflavin transporter</fullName>
    </recommendedName>
</protein>
<comment type="subcellular location">
    <subcellularLocation>
        <location evidence="1">Cell membrane</location>
        <topology evidence="1">Multi-pass membrane protein</topology>
    </subcellularLocation>
</comment>
<comment type="function">
    <text evidence="8">Probably a riboflavin-binding protein that interacts with the energy-coupling factor (ECF) ABC-transporter complex.</text>
</comment>
<evidence type="ECO:0000256" key="6">
    <source>
        <dbReference type="ARBA" id="ARBA00022989"/>
    </source>
</evidence>
<evidence type="ECO:0000313" key="10">
    <source>
        <dbReference type="EMBL" id="ABR47027.1"/>
    </source>
</evidence>
<keyword evidence="5 9" id="KW-0812">Transmembrane</keyword>
<comment type="similarity">
    <text evidence="2 8">Belongs to the prokaryotic riboflavin transporter (P-RFT) (TC 2.A.87) family.</text>
</comment>
<dbReference type="Pfam" id="PF12822">
    <property type="entry name" value="ECF_trnsprt"/>
    <property type="match status" value="1"/>
</dbReference>
<keyword evidence="6 9" id="KW-1133">Transmembrane helix</keyword>
<dbReference type="eggNOG" id="COG3601">
    <property type="taxonomic scope" value="Bacteria"/>
</dbReference>
<dbReference type="AlphaFoldDB" id="A6TLF9"/>
<evidence type="ECO:0000256" key="2">
    <source>
        <dbReference type="ARBA" id="ARBA00005540"/>
    </source>
</evidence>
<evidence type="ECO:0000256" key="5">
    <source>
        <dbReference type="ARBA" id="ARBA00022692"/>
    </source>
</evidence>
<evidence type="ECO:0000256" key="1">
    <source>
        <dbReference type="ARBA" id="ARBA00004651"/>
    </source>
</evidence>
<dbReference type="STRING" id="293826.Amet_0802"/>
<dbReference type="PIRSF" id="PIRSF037778">
    <property type="entry name" value="UCP037778_transp_RibU"/>
    <property type="match status" value="1"/>
</dbReference>
<proteinExistence type="inferred from homology"/>
<feature type="transmembrane region" description="Helical" evidence="9">
    <location>
        <begin position="107"/>
        <end position="131"/>
    </location>
</feature>
<gene>
    <name evidence="10" type="ordered locus">Amet_0802</name>
</gene>
<name>A6TLF9_ALKMQ</name>
<organism evidence="10 11">
    <name type="scientific">Alkaliphilus metalliredigens (strain QYMF)</name>
    <dbReference type="NCBI Taxonomy" id="293826"/>
    <lineage>
        <taxon>Bacteria</taxon>
        <taxon>Bacillati</taxon>
        <taxon>Bacillota</taxon>
        <taxon>Clostridia</taxon>
        <taxon>Peptostreptococcales</taxon>
        <taxon>Natronincolaceae</taxon>
        <taxon>Alkaliphilus</taxon>
    </lineage>
</organism>
<evidence type="ECO:0000256" key="7">
    <source>
        <dbReference type="ARBA" id="ARBA00023136"/>
    </source>
</evidence>
<dbReference type="InterPro" id="IPR024529">
    <property type="entry name" value="ECF_trnsprt_substrate-spec"/>
</dbReference>
<accession>A6TLF9</accession>
<feature type="transmembrane region" description="Helical" evidence="9">
    <location>
        <begin position="12"/>
        <end position="33"/>
    </location>
</feature>
<dbReference type="RefSeq" id="WP_012062070.1">
    <property type="nucleotide sequence ID" value="NC_009633.1"/>
</dbReference>
<keyword evidence="4 8" id="KW-1003">Cell membrane</keyword>
<keyword evidence="3 8" id="KW-0813">Transport</keyword>
<evidence type="ECO:0000256" key="9">
    <source>
        <dbReference type="SAM" id="Phobius"/>
    </source>
</evidence>
<evidence type="ECO:0000256" key="8">
    <source>
        <dbReference type="PIRNR" id="PIRNR037778"/>
    </source>
</evidence>
<feature type="transmembrane region" description="Helical" evidence="9">
    <location>
        <begin position="162"/>
        <end position="186"/>
    </location>
</feature>
<dbReference type="HOGENOM" id="CLU_086673_1_0_9"/>
<feature type="transmembrane region" description="Helical" evidence="9">
    <location>
        <begin position="45"/>
        <end position="65"/>
    </location>
</feature>
<dbReference type="EMBL" id="CP000724">
    <property type="protein sequence ID" value="ABR47027.1"/>
    <property type="molecule type" value="Genomic_DNA"/>
</dbReference>